<feature type="domain" description="Spondin" evidence="10">
    <location>
        <begin position="36"/>
        <end position="221"/>
    </location>
</feature>
<protein>
    <submittedName>
        <fullName evidence="12">Uncharacterized protein LOC105431931</fullName>
    </submittedName>
</protein>
<keyword evidence="2" id="KW-0964">Secreted</keyword>
<dbReference type="OrthoDB" id="6090599at2759"/>
<organism evidence="11 12">
    <name type="scientific">Pogonomyrmex barbatus</name>
    <name type="common">red harvester ant</name>
    <dbReference type="NCBI Taxonomy" id="144034"/>
    <lineage>
        <taxon>Eukaryota</taxon>
        <taxon>Metazoa</taxon>
        <taxon>Ecdysozoa</taxon>
        <taxon>Arthropoda</taxon>
        <taxon>Hexapoda</taxon>
        <taxon>Insecta</taxon>
        <taxon>Pterygota</taxon>
        <taxon>Neoptera</taxon>
        <taxon>Endopterygota</taxon>
        <taxon>Hymenoptera</taxon>
        <taxon>Apocrita</taxon>
        <taxon>Aculeata</taxon>
        <taxon>Formicoidea</taxon>
        <taxon>Formicidae</taxon>
        <taxon>Myrmicinae</taxon>
        <taxon>Pogonomyrmex</taxon>
    </lineage>
</organism>
<dbReference type="InterPro" id="IPR038678">
    <property type="entry name" value="Spondin_N_sf"/>
</dbReference>
<dbReference type="GO" id="GO:0046872">
    <property type="term" value="F:metal ion binding"/>
    <property type="evidence" value="ECO:0007669"/>
    <property type="project" value="UniProtKB-KW"/>
</dbReference>
<evidence type="ECO:0000256" key="4">
    <source>
        <dbReference type="ARBA" id="ARBA00022723"/>
    </source>
</evidence>
<dbReference type="PANTHER" id="PTHR11311:SF15">
    <property type="entry name" value="SPONDIN-2"/>
    <property type="match status" value="1"/>
</dbReference>
<dbReference type="GO" id="GO:0007155">
    <property type="term" value="P:cell adhesion"/>
    <property type="evidence" value="ECO:0007669"/>
    <property type="project" value="UniProtKB-KW"/>
</dbReference>
<dbReference type="GO" id="GO:0031012">
    <property type="term" value="C:extracellular matrix"/>
    <property type="evidence" value="ECO:0007669"/>
    <property type="project" value="TreeGrafter"/>
</dbReference>
<sequence length="505" mass="57375">MPRGTWHRWSVLLLLLLATRFLSVHGQCGSYTQDRQEKQDKQDKLALYKVTLRTYWSRARFPRHYPEWKPPAQFGKLIGRTHDSTYTLYRLGERLSTGARLYVETGRADGLDADGDSPNSLHSFTGPPIPQGEGMSITRAFLDGNHTLISIMARINPSPDWFVGVDSFQLCVEGNWVDTVTVELDPLDGGTDNGFTFTAANWPTQPQGIAYRITSRYPAHPAGSFYYPNLPRLPPIATLTFTKLREYTLTESYHEDDVEVEFVSNDNLQANSEIPRGIDPNRDLNEAIAEERREMDTQRYRYWSTTGSGQQQVVTDIPRDNKAAIINSIATSYALQRPRYTATTIPRTSKIAVDGKTRYSETGKVDWPYYQTYRQTAEAQKAQIYEDIQRKIANASNVSSTGYSFANNVTNSADQRQHRFRMKHHGLTSKGKRVRTRAPRDCKVGDWGPWSACSRSCGVGETQRTRKVTIKPRRGGKLCPPLKETKWCGSINPCSESKPIIDYHW</sequence>
<dbReference type="PROSITE" id="PS50092">
    <property type="entry name" value="TSP1"/>
    <property type="match status" value="1"/>
</dbReference>
<dbReference type="Pfam" id="PF19028">
    <property type="entry name" value="TSP1_spondin"/>
    <property type="match status" value="1"/>
</dbReference>
<name>A0A6I9WXI6_9HYME</name>
<keyword evidence="5 9" id="KW-0732">Signal</keyword>
<evidence type="ECO:0000256" key="2">
    <source>
        <dbReference type="ARBA" id="ARBA00022525"/>
    </source>
</evidence>
<dbReference type="SUPFAM" id="SSF82895">
    <property type="entry name" value="TSP-1 type 1 repeat"/>
    <property type="match status" value="1"/>
</dbReference>
<feature type="chain" id="PRO_5026938605" evidence="9">
    <location>
        <begin position="27"/>
        <end position="505"/>
    </location>
</feature>
<dbReference type="InterPro" id="IPR009465">
    <property type="entry name" value="Spondin_N"/>
</dbReference>
<keyword evidence="4" id="KW-0479">Metal-binding</keyword>
<dbReference type="NCBIfam" id="NF038123">
    <property type="entry name" value="NF038123_dom"/>
    <property type="match status" value="1"/>
</dbReference>
<dbReference type="PANTHER" id="PTHR11311">
    <property type="entry name" value="SPONDIN"/>
    <property type="match status" value="1"/>
</dbReference>
<keyword evidence="11" id="KW-1185">Reference proteome</keyword>
<dbReference type="Gene3D" id="2.60.40.2130">
    <property type="entry name" value="F-spondin domain"/>
    <property type="match status" value="1"/>
</dbReference>
<dbReference type="InterPro" id="IPR036383">
    <property type="entry name" value="TSP1_rpt_sf"/>
</dbReference>
<reference evidence="12" key="1">
    <citation type="submission" date="2025-08" db="UniProtKB">
        <authorList>
            <consortium name="RefSeq"/>
        </authorList>
    </citation>
    <scope>IDENTIFICATION</scope>
</reference>
<evidence type="ECO:0000313" key="12">
    <source>
        <dbReference type="RefSeq" id="XP_011644749.1"/>
    </source>
</evidence>
<evidence type="ECO:0000259" key="10">
    <source>
        <dbReference type="PROSITE" id="PS51020"/>
    </source>
</evidence>
<gene>
    <name evidence="12" type="primary">LOC105431931</name>
</gene>
<evidence type="ECO:0000256" key="7">
    <source>
        <dbReference type="ARBA" id="ARBA00023157"/>
    </source>
</evidence>
<accession>A0A6I9WXI6</accession>
<keyword evidence="3" id="KW-0272">Extracellular matrix</keyword>
<dbReference type="Gene3D" id="2.20.100.10">
    <property type="entry name" value="Thrombospondin type-1 (TSP1) repeat"/>
    <property type="match status" value="1"/>
</dbReference>
<dbReference type="KEGG" id="pbar:105431931"/>
<keyword evidence="6" id="KW-0130">Cell adhesion</keyword>
<evidence type="ECO:0000256" key="9">
    <source>
        <dbReference type="SAM" id="SignalP"/>
    </source>
</evidence>
<dbReference type="GeneID" id="105431931"/>
<keyword evidence="7" id="KW-1015">Disulfide bond</keyword>
<evidence type="ECO:0000256" key="1">
    <source>
        <dbReference type="ARBA" id="ARBA00004498"/>
    </source>
</evidence>
<dbReference type="InterPro" id="IPR000884">
    <property type="entry name" value="TSP1_rpt"/>
</dbReference>
<dbReference type="InterPro" id="IPR044004">
    <property type="entry name" value="TSP1_spondin_dom"/>
</dbReference>
<evidence type="ECO:0000313" key="11">
    <source>
        <dbReference type="Proteomes" id="UP000504615"/>
    </source>
</evidence>
<dbReference type="SMART" id="SM00209">
    <property type="entry name" value="TSP1"/>
    <property type="match status" value="1"/>
</dbReference>
<comment type="subcellular location">
    <subcellularLocation>
        <location evidence="1">Secreted</location>
        <location evidence="1">Extracellular space</location>
        <location evidence="1">Extracellular matrix</location>
    </subcellularLocation>
</comment>
<dbReference type="Proteomes" id="UP000504615">
    <property type="component" value="Unplaced"/>
</dbReference>
<evidence type="ECO:0000256" key="8">
    <source>
        <dbReference type="ARBA" id="ARBA00023180"/>
    </source>
</evidence>
<proteinExistence type="predicted"/>
<dbReference type="Pfam" id="PF06468">
    <property type="entry name" value="Spond_N"/>
    <property type="match status" value="1"/>
</dbReference>
<evidence type="ECO:0000256" key="6">
    <source>
        <dbReference type="ARBA" id="ARBA00022889"/>
    </source>
</evidence>
<evidence type="ECO:0000256" key="3">
    <source>
        <dbReference type="ARBA" id="ARBA00022530"/>
    </source>
</evidence>
<dbReference type="AlphaFoldDB" id="A0A6I9WXI6"/>
<evidence type="ECO:0000256" key="5">
    <source>
        <dbReference type="ARBA" id="ARBA00022729"/>
    </source>
</evidence>
<dbReference type="InterPro" id="IPR051418">
    <property type="entry name" value="Spondin/Thrombospondin_T1"/>
</dbReference>
<dbReference type="PROSITE" id="PS51020">
    <property type="entry name" value="SPONDIN"/>
    <property type="match status" value="1"/>
</dbReference>
<feature type="signal peptide" evidence="9">
    <location>
        <begin position="1"/>
        <end position="26"/>
    </location>
</feature>
<dbReference type="RefSeq" id="XP_011644749.1">
    <property type="nucleotide sequence ID" value="XM_011646447.1"/>
</dbReference>
<keyword evidence="8" id="KW-0325">Glycoprotein</keyword>